<comment type="similarity">
    <text evidence="2">Belongs to the multi antimicrobial extrusion (MATE) (TC 2.A.66.1) family. MepA subfamily.</text>
</comment>
<evidence type="ECO:0000313" key="17">
    <source>
        <dbReference type="Proteomes" id="UP000056419"/>
    </source>
</evidence>
<keyword evidence="7 10" id="KW-1133">Transmembrane helix</keyword>
<dbReference type="PANTHER" id="PTHR43823:SF3">
    <property type="entry name" value="MULTIDRUG EXPORT PROTEIN MEPA"/>
    <property type="match status" value="1"/>
</dbReference>
<evidence type="ECO:0000256" key="5">
    <source>
        <dbReference type="ARBA" id="ARBA00022475"/>
    </source>
</evidence>
<evidence type="ECO:0000256" key="9">
    <source>
        <dbReference type="ARBA" id="ARBA00023251"/>
    </source>
</evidence>
<dbReference type="InterPro" id="IPR051327">
    <property type="entry name" value="MATE_MepA_subfamily"/>
</dbReference>
<dbReference type="PATRIC" id="fig|46506.5.peg.994"/>
<evidence type="ECO:0000256" key="7">
    <source>
        <dbReference type="ARBA" id="ARBA00022989"/>
    </source>
</evidence>
<dbReference type="GO" id="GO:0042910">
    <property type="term" value="F:xenobiotic transmembrane transporter activity"/>
    <property type="evidence" value="ECO:0007669"/>
    <property type="project" value="InterPro"/>
</dbReference>
<feature type="transmembrane region" description="Helical" evidence="10">
    <location>
        <begin position="66"/>
        <end position="85"/>
    </location>
</feature>
<evidence type="ECO:0000313" key="16">
    <source>
        <dbReference type="EMBL" id="RHC33783.1"/>
    </source>
</evidence>
<reference evidence="12" key="2">
    <citation type="submission" date="2016-01" db="EMBL/GenBank/DDBJ databases">
        <authorList>
            <person name="McClelland M."/>
            <person name="Jain A."/>
            <person name="Saraogi P."/>
            <person name="Mendelson R."/>
            <person name="Westerman R."/>
            <person name="SanMiguel P."/>
            <person name="Csonka L."/>
        </authorList>
    </citation>
    <scope>NUCLEOTIDE SEQUENCE</scope>
    <source>
        <strain evidence="12">CL09T03C01</strain>
    </source>
</reference>
<comment type="caution">
    <text evidence="12">The sequence shown here is derived from an EMBL/GenBank/DDBJ whole genome shotgun (WGS) entry which is preliminary data.</text>
</comment>
<dbReference type="InterPro" id="IPR045070">
    <property type="entry name" value="MATE_MepA-like"/>
</dbReference>
<evidence type="ECO:0000256" key="1">
    <source>
        <dbReference type="ARBA" id="ARBA00004651"/>
    </source>
</evidence>
<dbReference type="RefSeq" id="WP_005657300.1">
    <property type="nucleotide sequence ID" value="NZ_CABOGI010000001.1"/>
</dbReference>
<reference evidence="12 17" key="1">
    <citation type="journal article" date="2016" name="BMC Genomics">
        <title>Type VI secretion systems of human gut Bacteroidales segregate into three genetic architectures, two of which are contained on mobile genetic elements.</title>
        <authorList>
            <person name="Coyne M.J."/>
            <person name="Roelofs K.G."/>
            <person name="Comstock L.E."/>
        </authorList>
    </citation>
    <scope>NUCLEOTIDE SEQUENCE [LARGE SCALE GENOMIC DNA]</scope>
    <source>
        <strain evidence="12 17">CL09T03C01</strain>
    </source>
</reference>
<dbReference type="NCBIfam" id="TIGR00797">
    <property type="entry name" value="matE"/>
    <property type="match status" value="1"/>
</dbReference>
<feature type="transmembrane region" description="Helical" evidence="10">
    <location>
        <begin position="171"/>
        <end position="192"/>
    </location>
</feature>
<evidence type="ECO:0000313" key="15">
    <source>
        <dbReference type="EMBL" id="RGR27189.1"/>
    </source>
</evidence>
<dbReference type="AlphaFoldDB" id="A0A108TB42"/>
<dbReference type="Proteomes" id="UP000285305">
    <property type="component" value="Unassembled WGS sequence"/>
</dbReference>
<feature type="transmembrane region" description="Helical" evidence="10">
    <location>
        <begin position="237"/>
        <end position="262"/>
    </location>
</feature>
<dbReference type="PIRSF" id="PIRSF006603">
    <property type="entry name" value="DinF"/>
    <property type="match status" value="1"/>
</dbReference>
<accession>A0A108TB42</accession>
<dbReference type="GO" id="GO:0015297">
    <property type="term" value="F:antiporter activity"/>
    <property type="evidence" value="ECO:0007669"/>
    <property type="project" value="InterPro"/>
</dbReference>
<dbReference type="InterPro" id="IPR048279">
    <property type="entry name" value="MdtK-like"/>
</dbReference>
<feature type="transmembrane region" description="Helical" evidence="10">
    <location>
        <begin position="97"/>
        <end position="119"/>
    </location>
</feature>
<evidence type="ECO:0000256" key="3">
    <source>
        <dbReference type="ARBA" id="ARBA00022106"/>
    </source>
</evidence>
<dbReference type="Pfam" id="PF01554">
    <property type="entry name" value="MatE"/>
    <property type="match status" value="2"/>
</dbReference>
<dbReference type="GeneID" id="31798401"/>
<reference evidence="11 22" key="4">
    <citation type="journal article" date="2019" name="Nat. Med.">
        <title>A library of human gut bacterial isolates paired with longitudinal multiomics data enables mechanistic microbiome research.</title>
        <authorList>
            <person name="Poyet M."/>
            <person name="Groussin M."/>
            <person name="Gibbons S.M."/>
            <person name="Avila-Pacheco J."/>
            <person name="Jiang X."/>
            <person name="Kearney S.M."/>
            <person name="Perrotta A.R."/>
            <person name="Berdy B."/>
            <person name="Zhao S."/>
            <person name="Lieberman T.D."/>
            <person name="Swanson P.K."/>
            <person name="Smith M."/>
            <person name="Roesemann S."/>
            <person name="Alexander J.E."/>
            <person name="Rich S.A."/>
            <person name="Livny J."/>
            <person name="Vlamakis H."/>
            <person name="Clish C."/>
            <person name="Bullock K."/>
            <person name="Deik A."/>
            <person name="Scott J."/>
            <person name="Pierce K.A."/>
            <person name="Xavier R.J."/>
            <person name="Alm E.J."/>
        </authorList>
    </citation>
    <scope>NUCLEOTIDE SEQUENCE [LARGE SCALE GENOMIC DNA]</scope>
    <source>
        <strain evidence="11 22">BIOML-A2</strain>
    </source>
</reference>
<name>A0A108TB42_BACSE</name>
<dbReference type="GO" id="GO:0005886">
    <property type="term" value="C:plasma membrane"/>
    <property type="evidence" value="ECO:0007669"/>
    <property type="project" value="UniProtKB-SubCell"/>
</dbReference>
<feature type="transmembrane region" description="Helical" evidence="10">
    <location>
        <begin position="402"/>
        <end position="422"/>
    </location>
</feature>
<dbReference type="InterPro" id="IPR002528">
    <property type="entry name" value="MATE_fam"/>
</dbReference>
<evidence type="ECO:0000313" key="21">
    <source>
        <dbReference type="Proteomes" id="UP000285305"/>
    </source>
</evidence>
<feature type="transmembrane region" description="Helical" evidence="10">
    <location>
        <begin position="19"/>
        <end position="36"/>
    </location>
</feature>
<comment type="subcellular location">
    <subcellularLocation>
        <location evidence="1">Cell membrane</location>
        <topology evidence="1">Multi-pass membrane protein</topology>
    </subcellularLocation>
</comment>
<dbReference type="Proteomes" id="UP000283310">
    <property type="component" value="Unassembled WGS sequence"/>
</dbReference>
<dbReference type="PANTHER" id="PTHR43823">
    <property type="entry name" value="SPORULATION PROTEIN YKVU"/>
    <property type="match status" value="1"/>
</dbReference>
<organism evidence="12 17">
    <name type="scientific">Bacteroides stercoris</name>
    <dbReference type="NCBI Taxonomy" id="46506"/>
    <lineage>
        <taxon>Bacteria</taxon>
        <taxon>Pseudomonadati</taxon>
        <taxon>Bacteroidota</taxon>
        <taxon>Bacteroidia</taxon>
        <taxon>Bacteroidales</taxon>
        <taxon>Bacteroidaceae</taxon>
        <taxon>Bacteroides</taxon>
    </lineage>
</organism>
<feature type="transmembrane region" description="Helical" evidence="10">
    <location>
        <begin position="361"/>
        <end position="382"/>
    </location>
</feature>
<feature type="transmembrane region" description="Helical" evidence="10">
    <location>
        <begin position="428"/>
        <end position="445"/>
    </location>
</feature>
<dbReference type="EMBL" id="QSSV01000003">
    <property type="protein sequence ID" value="RGM15588.1"/>
    <property type="molecule type" value="Genomic_DNA"/>
</dbReference>
<dbReference type="Proteomes" id="UP000056419">
    <property type="component" value="Unassembled WGS sequence"/>
</dbReference>
<evidence type="ECO:0000313" key="14">
    <source>
        <dbReference type="EMBL" id="RGR17851.1"/>
    </source>
</evidence>
<gene>
    <name evidence="12" type="primary">mepA_3</name>
    <name evidence="12" type="ORF">AA415_00922</name>
    <name evidence="16" type="ORF">DW853_01025</name>
    <name evidence="15" type="ORF">DWY58_11730</name>
    <name evidence="14" type="ORF">DWY65_00680</name>
    <name evidence="13" type="ORF">DXC34_02955</name>
    <name evidence="11" type="ORF">F9950_01610</name>
</gene>
<evidence type="ECO:0000256" key="4">
    <source>
        <dbReference type="ARBA" id="ARBA00022448"/>
    </source>
</evidence>
<evidence type="ECO:0000256" key="2">
    <source>
        <dbReference type="ARBA" id="ARBA00008417"/>
    </source>
</evidence>
<dbReference type="GO" id="GO:0046677">
    <property type="term" value="P:response to antibiotic"/>
    <property type="evidence" value="ECO:0007669"/>
    <property type="project" value="UniProtKB-KW"/>
</dbReference>
<dbReference type="EMBL" id="WCLA01000002">
    <property type="protein sequence ID" value="KAB5330420.1"/>
    <property type="molecule type" value="Genomic_DNA"/>
</dbReference>
<feature type="transmembrane region" description="Helical" evidence="10">
    <location>
        <begin position="139"/>
        <end position="159"/>
    </location>
</feature>
<evidence type="ECO:0000313" key="20">
    <source>
        <dbReference type="Proteomes" id="UP000284161"/>
    </source>
</evidence>
<dbReference type="EMBL" id="LRGC01000003">
    <property type="protein sequence ID" value="KWR56612.1"/>
    <property type="molecule type" value="Genomic_DNA"/>
</dbReference>
<evidence type="ECO:0000256" key="10">
    <source>
        <dbReference type="SAM" id="Phobius"/>
    </source>
</evidence>
<dbReference type="Proteomes" id="UP000284161">
    <property type="component" value="Unassembled WGS sequence"/>
</dbReference>
<dbReference type="STRING" id="46506.AA415_00922"/>
<evidence type="ECO:0000313" key="22">
    <source>
        <dbReference type="Proteomes" id="UP000431177"/>
    </source>
</evidence>
<dbReference type="CDD" id="cd13143">
    <property type="entry name" value="MATE_MepA_like"/>
    <property type="match status" value="1"/>
</dbReference>
<evidence type="ECO:0000313" key="18">
    <source>
        <dbReference type="Proteomes" id="UP000261223"/>
    </source>
</evidence>
<protein>
    <recommendedName>
        <fullName evidence="3">Multidrug export protein MepA</fullName>
    </recommendedName>
</protein>
<evidence type="ECO:0000313" key="11">
    <source>
        <dbReference type="EMBL" id="KAB5330420.1"/>
    </source>
</evidence>
<feature type="transmembrane region" description="Helical" evidence="10">
    <location>
        <begin position="198"/>
        <end position="217"/>
    </location>
</feature>
<keyword evidence="5" id="KW-1003">Cell membrane</keyword>
<keyword evidence="8 10" id="KW-0472">Membrane</keyword>
<dbReference type="Proteomes" id="UP000261223">
    <property type="component" value="Unassembled WGS sequence"/>
</dbReference>
<evidence type="ECO:0000256" key="8">
    <source>
        <dbReference type="ARBA" id="ARBA00023136"/>
    </source>
</evidence>
<keyword evidence="4" id="KW-0813">Transport</keyword>
<evidence type="ECO:0000313" key="12">
    <source>
        <dbReference type="EMBL" id="KWR56612.1"/>
    </source>
</evidence>
<keyword evidence="17" id="KW-1185">Reference proteome</keyword>
<sequence>MAGQKTPTALGTENIGKLLMQYAVPAIIAMTASSLYNMVDSIFIGHGVGTMAISGLALTFPLMNLAAAFGSLVGVGAATLISVKLGQKDYDTAQRVLGNVFVLNILLGVAFTVVVMAFLDPILYFFGGSDETVGYARDYMQIILLGNAVTHLYLGLNAVLRSSGHPQKAMYATIATVIINTILDPVFIYGFGWGIRGAAIATIVAQVISLIWQLRIFSNKDELLHFHRGIFRLKRKIVFDSLAIGMSPFLMNMAACFIVILINQGLKKYGGDLAIGAFGIVNRLVFIIVMIVMGLNQGMQPIAGYNFGAGQHARVIKTLKLTIIYATCVTTFGFIVGMLFSDWVVSIFTSDAELIALSAKGLRIVVMFFPIIGFQMVTANFFQSIGMASKAIFLSLTRQMMVLLPCLIILPRFFGVAGVWYSMPISDLLASLIAGTMLVWQLRKFKAQA</sequence>
<keyword evidence="9" id="KW-0046">Antibiotic resistance</keyword>
<dbReference type="EMBL" id="QRTW01000001">
    <property type="protein sequence ID" value="RGR17851.1"/>
    <property type="molecule type" value="Genomic_DNA"/>
</dbReference>
<dbReference type="Proteomes" id="UP000431177">
    <property type="component" value="Unassembled WGS sequence"/>
</dbReference>
<dbReference type="EMBL" id="QRUB01000011">
    <property type="protein sequence ID" value="RGR27189.1"/>
    <property type="molecule type" value="Genomic_DNA"/>
</dbReference>
<dbReference type="EMBL" id="QSHQ01000001">
    <property type="protein sequence ID" value="RHC33783.1"/>
    <property type="molecule type" value="Genomic_DNA"/>
</dbReference>
<evidence type="ECO:0000256" key="6">
    <source>
        <dbReference type="ARBA" id="ARBA00022692"/>
    </source>
</evidence>
<reference evidence="18 19" key="3">
    <citation type="submission" date="2018-08" db="EMBL/GenBank/DDBJ databases">
        <title>A genome reference for cultivated species of the human gut microbiota.</title>
        <authorList>
            <person name="Zou Y."/>
            <person name="Xue W."/>
            <person name="Luo G."/>
        </authorList>
    </citation>
    <scope>NUCLEOTIDE SEQUENCE [LARGE SCALE GENOMIC DNA]</scope>
    <source>
        <strain evidence="15 20">AF25-6</strain>
        <strain evidence="14 19">AF26-20BH</strain>
        <strain evidence="16 21">AM36-9BH</strain>
        <strain evidence="13 18">TF03-6</strain>
    </source>
</reference>
<evidence type="ECO:0000313" key="19">
    <source>
        <dbReference type="Proteomes" id="UP000283310"/>
    </source>
</evidence>
<feature type="transmembrane region" description="Helical" evidence="10">
    <location>
        <begin position="274"/>
        <end position="295"/>
    </location>
</feature>
<proteinExistence type="inferred from homology"/>
<evidence type="ECO:0000313" key="13">
    <source>
        <dbReference type="EMBL" id="RGM15588.1"/>
    </source>
</evidence>
<keyword evidence="6 10" id="KW-0812">Transmembrane</keyword>
<feature type="transmembrane region" description="Helical" evidence="10">
    <location>
        <begin position="321"/>
        <end position="341"/>
    </location>
</feature>